<evidence type="ECO:0000313" key="2">
    <source>
        <dbReference type="Proteomes" id="UP000268070"/>
    </source>
</evidence>
<proteinExistence type="predicted"/>
<dbReference type="EMBL" id="CP032153">
    <property type="protein sequence ID" value="AYN20747.1"/>
    <property type="molecule type" value="Genomic_DNA"/>
</dbReference>
<organism evidence="1 2">
    <name type="scientific">Alcaligenes aquatilis</name>
    <dbReference type="NCBI Taxonomy" id="323284"/>
    <lineage>
        <taxon>Bacteria</taxon>
        <taxon>Pseudomonadati</taxon>
        <taxon>Pseudomonadota</taxon>
        <taxon>Betaproteobacteria</taxon>
        <taxon>Burkholderiales</taxon>
        <taxon>Alcaligenaceae</taxon>
        <taxon>Alcaligenes</taxon>
    </lineage>
</organism>
<accession>A0A3G2HUN7</accession>
<evidence type="ECO:0000313" key="1">
    <source>
        <dbReference type="EMBL" id="AYN20747.1"/>
    </source>
</evidence>
<dbReference type="AlphaFoldDB" id="A0A3G2HUN7"/>
<protein>
    <submittedName>
        <fullName evidence="1">Uncharacterized protein</fullName>
    </submittedName>
</protein>
<gene>
    <name evidence="1" type="ORF">D3M96_09530</name>
</gene>
<reference evidence="1 2" key="1">
    <citation type="submission" date="2018-09" db="EMBL/GenBank/DDBJ databases">
        <title>Complete genome sequence of the hydrocarbonoclastic bacterium Alcaligenes aquatilis QD168, isolated from a crude-oil polluted marine sediment of Central Chile.</title>
        <authorList>
            <person name="Duran R.E."/>
            <person name="Barra B."/>
            <person name="Salva-Serra F."/>
            <person name="Mendez V."/>
            <person name="Moore E.R.B."/>
            <person name="Seeger M."/>
        </authorList>
    </citation>
    <scope>NUCLEOTIDE SEQUENCE [LARGE SCALE GENOMIC DNA]</scope>
    <source>
        <strain evidence="1 2">QD168</strain>
    </source>
</reference>
<dbReference type="KEGG" id="aaqu:D3M96_09530"/>
<dbReference type="Proteomes" id="UP000268070">
    <property type="component" value="Chromosome"/>
</dbReference>
<name>A0A3G2HUN7_9BURK</name>
<sequence length="59" mass="6654">MLLIKGSASIIKLMIMICIYIIKEIQTANRKQIKRQLKRGRQGALKPVVLRLFGLGSCV</sequence>